<dbReference type="SUPFAM" id="SSF103506">
    <property type="entry name" value="Mitochondrial carrier"/>
    <property type="match status" value="1"/>
</dbReference>
<dbReference type="eggNOG" id="KOG0766">
    <property type="taxonomic scope" value="Eukaryota"/>
</dbReference>
<feature type="region of interest" description="Disordered" evidence="12">
    <location>
        <begin position="1"/>
        <end position="21"/>
    </location>
</feature>
<dbReference type="GO" id="GO:1904983">
    <property type="term" value="P:glycine import into mitochondrion"/>
    <property type="evidence" value="ECO:0007669"/>
    <property type="project" value="UniProtKB-UniRule"/>
</dbReference>
<dbReference type="Proteomes" id="UP000018144">
    <property type="component" value="Unassembled WGS sequence"/>
</dbReference>
<keyword evidence="14" id="KW-1185">Reference proteome</keyword>
<evidence type="ECO:0000256" key="12">
    <source>
        <dbReference type="SAM" id="MobiDB-lite"/>
    </source>
</evidence>
<feature type="repeat" description="Solcar" evidence="11">
    <location>
        <begin position="20"/>
        <end position="108"/>
    </location>
</feature>
<name>U4LIY1_PYROM</name>
<dbReference type="InterPro" id="IPR030847">
    <property type="entry name" value="Hem25/SLC25A38"/>
</dbReference>
<feature type="repeat" description="Solcar" evidence="11">
    <location>
        <begin position="224"/>
        <end position="312"/>
    </location>
</feature>
<comment type="function">
    <text evidence="10">Mitochondrial glycine transporter that imports glycine into the mitochondrial matrix. Plays an important role in providing glycine for the first enzymatic step in heme biosynthesis, the condensation of glycine with succinyl-CoA to produce 5-aminolevulinate (ALA) in the miochondrial matrix.</text>
</comment>
<evidence type="ECO:0000256" key="4">
    <source>
        <dbReference type="ARBA" id="ARBA00022737"/>
    </source>
</evidence>
<evidence type="ECO:0000256" key="10">
    <source>
        <dbReference type="HAMAP-Rule" id="MF_03064"/>
    </source>
</evidence>
<evidence type="ECO:0000256" key="9">
    <source>
        <dbReference type="ARBA" id="ARBA00034060"/>
    </source>
</evidence>
<dbReference type="PRINTS" id="PR00926">
    <property type="entry name" value="MITOCARRIER"/>
</dbReference>
<feature type="repeat" description="Solcar" evidence="11">
    <location>
        <begin position="127"/>
        <end position="211"/>
    </location>
</feature>
<evidence type="ECO:0000256" key="5">
    <source>
        <dbReference type="ARBA" id="ARBA00022792"/>
    </source>
</evidence>
<evidence type="ECO:0000256" key="7">
    <source>
        <dbReference type="ARBA" id="ARBA00023128"/>
    </source>
</evidence>
<evidence type="ECO:0000256" key="6">
    <source>
        <dbReference type="ARBA" id="ARBA00022989"/>
    </source>
</evidence>
<gene>
    <name evidence="13" type="ORF">PCON_12334</name>
</gene>
<dbReference type="PANTHER" id="PTHR46181">
    <property type="entry name" value="MITOCHONDRIAL GLYCINE TRANSPORTER"/>
    <property type="match status" value="1"/>
</dbReference>
<evidence type="ECO:0000256" key="3">
    <source>
        <dbReference type="ARBA" id="ARBA00022692"/>
    </source>
</evidence>
<protein>
    <recommendedName>
        <fullName evidence="10">Mitochondrial glycine transporter</fullName>
    </recommendedName>
    <alternativeName>
        <fullName evidence="10">Solute carrier family 25 member 38 homolog</fullName>
    </alternativeName>
</protein>
<dbReference type="GO" id="GO:0005743">
    <property type="term" value="C:mitochondrial inner membrane"/>
    <property type="evidence" value="ECO:0007669"/>
    <property type="project" value="UniProtKB-SubCell"/>
</dbReference>
<keyword evidence="3 10" id="KW-0812">Transmembrane</keyword>
<dbReference type="Pfam" id="PF00153">
    <property type="entry name" value="Mito_carr"/>
    <property type="match status" value="3"/>
</dbReference>
<dbReference type="STRING" id="1076935.U4LIY1"/>
<evidence type="ECO:0000256" key="1">
    <source>
        <dbReference type="ARBA" id="ARBA00004448"/>
    </source>
</evidence>
<dbReference type="EMBL" id="HF935724">
    <property type="protein sequence ID" value="CCX32064.1"/>
    <property type="molecule type" value="Genomic_DNA"/>
</dbReference>
<dbReference type="OMA" id="WGIYEEL"/>
<keyword evidence="5 10" id="KW-0999">Mitochondrion inner membrane</keyword>
<dbReference type="Gene3D" id="1.50.40.10">
    <property type="entry name" value="Mitochondrial carrier domain"/>
    <property type="match status" value="1"/>
</dbReference>
<evidence type="ECO:0000256" key="2">
    <source>
        <dbReference type="ARBA" id="ARBA00022448"/>
    </source>
</evidence>
<dbReference type="InterPro" id="IPR002067">
    <property type="entry name" value="MCP"/>
</dbReference>
<keyword evidence="8 10" id="KW-0472">Membrane</keyword>
<dbReference type="GO" id="GO:0015187">
    <property type="term" value="F:glycine transmembrane transporter activity"/>
    <property type="evidence" value="ECO:0007669"/>
    <property type="project" value="UniProtKB-UniRule"/>
</dbReference>
<organism evidence="13 14">
    <name type="scientific">Pyronema omphalodes (strain CBS 100304)</name>
    <name type="common">Pyronema confluens</name>
    <dbReference type="NCBI Taxonomy" id="1076935"/>
    <lineage>
        <taxon>Eukaryota</taxon>
        <taxon>Fungi</taxon>
        <taxon>Dikarya</taxon>
        <taxon>Ascomycota</taxon>
        <taxon>Pezizomycotina</taxon>
        <taxon>Pezizomycetes</taxon>
        <taxon>Pezizales</taxon>
        <taxon>Pyronemataceae</taxon>
        <taxon>Pyronema</taxon>
    </lineage>
</organism>
<comment type="similarity">
    <text evidence="10">Belongs to the mitochondrial carrier (TC 2.A.29) family. SLC25A38 subfamily.</text>
</comment>
<dbReference type="PROSITE" id="PS50920">
    <property type="entry name" value="SOLCAR"/>
    <property type="match status" value="3"/>
</dbReference>
<accession>U4LIY1</accession>
<dbReference type="PANTHER" id="PTHR46181:SF3">
    <property type="entry name" value="MITOCHONDRIAL GLYCINE TRANSPORTER"/>
    <property type="match status" value="1"/>
</dbReference>
<proteinExistence type="inferred from homology"/>
<keyword evidence="7 10" id="KW-0496">Mitochondrion</keyword>
<keyword evidence="2 10" id="KW-0813">Transport</keyword>
<keyword evidence="4 10" id="KW-0677">Repeat</keyword>
<sequence length="312" mass="33458">MANTAPTQTLTTTTTPAPVAKSKSHFLSGGAGGLVSAVALQPADLLKTRLQQAPPSSSATATLFTTLKSIAAGPSPIRQLWRGTLPSAIRTGAGSAMYFSTLNFVRSTLARRHIEVSKSQSSSLPKLSALENLGAGAVTRATIGYIVMPVTVIKVRFESSHYKYTSLADACKDIWRAEGVRGFFSGWGATAIRDAPYAGLYVLFYEQAKRSLSVLYGRAMDDNTAMMINSCAGASAAAAATAVTNPFDALKTRIQIHPEKYRNMWQAAKLVCNEEAGKRWRGRALFDGLGLRVARKAVSSAVAWGLYERMVR</sequence>
<evidence type="ECO:0000256" key="11">
    <source>
        <dbReference type="PROSITE-ProRule" id="PRU00282"/>
    </source>
</evidence>
<dbReference type="InterPro" id="IPR018108">
    <property type="entry name" value="MCP_transmembrane"/>
</dbReference>
<keyword evidence="6 10" id="KW-1133">Transmembrane helix</keyword>
<dbReference type="OrthoDB" id="1924968at2759"/>
<comment type="subcellular location">
    <subcellularLocation>
        <location evidence="1 10">Mitochondrion inner membrane</location>
        <topology evidence="1 10">Multi-pass membrane protein</topology>
    </subcellularLocation>
</comment>
<feature type="compositionally biased region" description="Low complexity" evidence="12">
    <location>
        <begin position="1"/>
        <end position="18"/>
    </location>
</feature>
<evidence type="ECO:0000313" key="13">
    <source>
        <dbReference type="EMBL" id="CCX32064.1"/>
    </source>
</evidence>
<evidence type="ECO:0000313" key="14">
    <source>
        <dbReference type="Proteomes" id="UP000018144"/>
    </source>
</evidence>
<dbReference type="InterPro" id="IPR023395">
    <property type="entry name" value="MCP_dom_sf"/>
</dbReference>
<dbReference type="HAMAP" id="MF_03064">
    <property type="entry name" value="SLC25A38"/>
    <property type="match status" value="1"/>
</dbReference>
<dbReference type="AlphaFoldDB" id="U4LIY1"/>
<reference evidence="13 14" key="1">
    <citation type="journal article" date="2013" name="PLoS Genet.">
        <title>The genome and development-dependent transcriptomes of Pyronema confluens: a window into fungal evolution.</title>
        <authorList>
            <person name="Traeger S."/>
            <person name="Altegoer F."/>
            <person name="Freitag M."/>
            <person name="Gabaldon T."/>
            <person name="Kempken F."/>
            <person name="Kumar A."/>
            <person name="Marcet-Houben M."/>
            <person name="Poggeler S."/>
            <person name="Stajich J.E."/>
            <person name="Nowrousian M."/>
        </authorList>
    </citation>
    <scope>NUCLEOTIDE SEQUENCE [LARGE SCALE GENOMIC DNA]</scope>
    <source>
        <strain evidence="14">CBS 100304</strain>
        <tissue evidence="13">Vegetative mycelium</tissue>
    </source>
</reference>
<comment type="catalytic activity">
    <reaction evidence="9 10">
        <text>glycine(in) = glycine(out)</text>
        <dbReference type="Rhea" id="RHEA:70715"/>
        <dbReference type="ChEBI" id="CHEBI:57305"/>
    </reaction>
</comment>
<evidence type="ECO:0000256" key="8">
    <source>
        <dbReference type="ARBA" id="ARBA00023136"/>
    </source>
</evidence>